<dbReference type="AlphaFoldDB" id="A0A3P3XP16"/>
<gene>
    <name evidence="3" type="ORF">SPIRO4BDMA_40600</name>
</gene>
<protein>
    <submittedName>
        <fullName evidence="3">Uncharacterized protein</fullName>
    </submittedName>
</protein>
<sequence>MKRFVFVLIGIMMTGGMAAAEATGNESATQATVPVGSTIVMPVSEVSKEVVFDVEGVEIIAQAELDAVEGARQIRNDPNEGPYTEKEMQKERDLDREWKRERAEGLVTQADLGERAVANWNQACKFLTLVSGPQLDSGRIWSDTKTIEVINYMMGKGWIREDFYVNNPNAIVNYAAKECGFSTGDVTFKNNGKITPRYLEMVGITALKGDHTNLCNLEGKFIWDPYYGGEDRIIRRTNQRFIRFE</sequence>
<accession>A0A3P3XP16</accession>
<evidence type="ECO:0000256" key="1">
    <source>
        <dbReference type="SAM" id="MobiDB-lite"/>
    </source>
</evidence>
<reference evidence="3" key="1">
    <citation type="submission" date="2017-02" db="EMBL/GenBank/DDBJ databases">
        <authorList>
            <person name="Regsiter A."/>
            <person name="William W."/>
        </authorList>
    </citation>
    <scope>NUCLEOTIDE SEQUENCE</scope>
    <source>
        <strain evidence="3">BdmA 4</strain>
    </source>
</reference>
<feature type="region of interest" description="Disordered" evidence="1">
    <location>
        <begin position="74"/>
        <end position="93"/>
    </location>
</feature>
<dbReference type="EMBL" id="FWDO01000004">
    <property type="protein sequence ID" value="SLM18028.1"/>
    <property type="molecule type" value="Genomic_DNA"/>
</dbReference>
<keyword evidence="2" id="KW-0732">Signal</keyword>
<evidence type="ECO:0000256" key="2">
    <source>
        <dbReference type="SAM" id="SignalP"/>
    </source>
</evidence>
<feature type="chain" id="PRO_5018253101" evidence="2">
    <location>
        <begin position="20"/>
        <end position="245"/>
    </location>
</feature>
<name>A0A3P3XP16_9SPIR</name>
<organism evidence="3">
    <name type="scientific">uncultured spirochete</name>
    <dbReference type="NCBI Taxonomy" id="156406"/>
    <lineage>
        <taxon>Bacteria</taxon>
        <taxon>Pseudomonadati</taxon>
        <taxon>Spirochaetota</taxon>
        <taxon>Spirochaetia</taxon>
        <taxon>Spirochaetales</taxon>
        <taxon>environmental samples</taxon>
    </lineage>
</organism>
<proteinExistence type="predicted"/>
<evidence type="ECO:0000313" key="3">
    <source>
        <dbReference type="EMBL" id="SLM18028.1"/>
    </source>
</evidence>
<feature type="signal peptide" evidence="2">
    <location>
        <begin position="1"/>
        <end position="19"/>
    </location>
</feature>